<evidence type="ECO:0000256" key="5">
    <source>
        <dbReference type="ARBA" id="ARBA00022801"/>
    </source>
</evidence>
<dbReference type="OrthoDB" id="3039123at2759"/>
<comment type="similarity">
    <text evidence="1 8">Belongs to the tannase family.</text>
</comment>
<dbReference type="Pfam" id="PF07519">
    <property type="entry name" value="Tannase"/>
    <property type="match status" value="1"/>
</dbReference>
<dbReference type="AlphaFoldDB" id="A0A3D8Q3V7"/>
<keyword evidence="2" id="KW-0719">Serine esterase</keyword>
<evidence type="ECO:0000256" key="6">
    <source>
        <dbReference type="ARBA" id="ARBA00022837"/>
    </source>
</evidence>
<sequence>MRRSILALTATSGAIANAASLATACTAANALAALPANGTLPGSYVISSSVTANAVYNTSVSGQTFFPDATVDFCNVTFAYSHEGRGDTVGLTLYLPSPDNFQNRWLASGGMAYSINGGVTNLIGGVMYGAASGLTDGGFNTAFDSAFLLANGTIDWVPTYMFGYQAIGEMTTLGKEFTKQFYTMASETKLYTYFQGCSDGGREGWSQAQRWGQLYDGVIAGAPAFRYGQQQVNHLFSNVVEQTLNYYPPPCELELIVNETISNCDALDGKVDGVVSRTDLCKLNFNINSTIGLPYACAASTGGGIGLGYGKHKRQFAATTTPAQNGTVSAEGVAVAQAILDGLIDSEGRQAYLSYQPSASFTDATTSYDSTTDTWELDIASTGGEWVARFLELQDADNLDTLTNVTYDTLRDWMQEGWDRYADSLQTNNPDLTEIYNAGGKILHFHGESDPSVPTASSVHYYESVRKIMYPNLSFNESTTALKDWYRLYLVPGAAHCAINSAQANGPFPQTNLQVMINWVENATVPVTLNATHMAGDEEGTNAQICAWPLRPLWSNNGTTQNCVFDQASYDTWTYDFTAFKLPLY</sequence>
<feature type="signal peptide" evidence="8">
    <location>
        <begin position="1"/>
        <end position="18"/>
    </location>
</feature>
<dbReference type="InterPro" id="IPR011118">
    <property type="entry name" value="Tannase/feruloyl_esterase"/>
</dbReference>
<dbReference type="PANTHER" id="PTHR33938:SF16">
    <property type="entry name" value="CARBOXYLIC ESTER HYDROLASE"/>
    <property type="match status" value="1"/>
</dbReference>
<proteinExistence type="inferred from homology"/>
<keyword evidence="10" id="KW-1185">Reference proteome</keyword>
<protein>
    <recommendedName>
        <fullName evidence="8">Carboxylic ester hydrolase</fullName>
        <ecNumber evidence="8">3.1.1.-</ecNumber>
    </recommendedName>
</protein>
<dbReference type="SUPFAM" id="SSF53474">
    <property type="entry name" value="alpha/beta-Hydrolases"/>
    <property type="match status" value="1"/>
</dbReference>
<keyword evidence="3" id="KW-0479">Metal-binding</keyword>
<feature type="chain" id="PRO_5017497095" description="Carboxylic ester hydrolase" evidence="8">
    <location>
        <begin position="19"/>
        <end position="585"/>
    </location>
</feature>
<dbReference type="InterPro" id="IPR029058">
    <property type="entry name" value="AB_hydrolase_fold"/>
</dbReference>
<evidence type="ECO:0000256" key="7">
    <source>
        <dbReference type="ARBA" id="ARBA00023157"/>
    </source>
</evidence>
<evidence type="ECO:0000256" key="8">
    <source>
        <dbReference type="RuleBase" id="RU361238"/>
    </source>
</evidence>
<keyword evidence="7" id="KW-1015">Disulfide bond</keyword>
<dbReference type="GO" id="GO:0030600">
    <property type="term" value="F:feruloyl esterase activity"/>
    <property type="evidence" value="ECO:0007669"/>
    <property type="project" value="UniProtKB-ARBA"/>
</dbReference>
<evidence type="ECO:0000256" key="2">
    <source>
        <dbReference type="ARBA" id="ARBA00022487"/>
    </source>
</evidence>
<dbReference type="EC" id="3.1.1.-" evidence="8"/>
<evidence type="ECO:0000256" key="4">
    <source>
        <dbReference type="ARBA" id="ARBA00022729"/>
    </source>
</evidence>
<name>A0A3D8Q3V7_9HELO</name>
<dbReference type="GO" id="GO:0046872">
    <property type="term" value="F:metal ion binding"/>
    <property type="evidence" value="ECO:0007669"/>
    <property type="project" value="UniProtKB-KW"/>
</dbReference>
<keyword evidence="4 8" id="KW-0732">Signal</keyword>
<gene>
    <name evidence="9" type="ORF">BP6252_14119</name>
</gene>
<reference evidence="9 10" key="1">
    <citation type="journal article" date="2018" name="IMA Fungus">
        <title>IMA Genome-F 9: Draft genome sequence of Annulohypoxylon stygium, Aspergillus mulundensis, Berkeleyomyces basicola (syn. Thielaviopsis basicola), Ceratocystis smalleyi, two Cercospora beticola strains, Coleophoma cylindrospora, Fusarium fracticaudum, Phialophora cf. hyalina, and Morchella septimelata.</title>
        <authorList>
            <person name="Wingfield B.D."/>
            <person name="Bills G.F."/>
            <person name="Dong Y."/>
            <person name="Huang W."/>
            <person name="Nel W.J."/>
            <person name="Swalarsk-Parry B.S."/>
            <person name="Vaghefi N."/>
            <person name="Wilken P.M."/>
            <person name="An Z."/>
            <person name="de Beer Z.W."/>
            <person name="De Vos L."/>
            <person name="Chen L."/>
            <person name="Duong T.A."/>
            <person name="Gao Y."/>
            <person name="Hammerbacher A."/>
            <person name="Kikkert J.R."/>
            <person name="Li Y."/>
            <person name="Li H."/>
            <person name="Li K."/>
            <person name="Li Q."/>
            <person name="Liu X."/>
            <person name="Ma X."/>
            <person name="Naidoo K."/>
            <person name="Pethybridge S.J."/>
            <person name="Sun J."/>
            <person name="Steenkamp E.T."/>
            <person name="van der Nest M.A."/>
            <person name="van Wyk S."/>
            <person name="Wingfield M.J."/>
            <person name="Xiong C."/>
            <person name="Yue Q."/>
            <person name="Zhang X."/>
        </authorList>
    </citation>
    <scope>NUCLEOTIDE SEQUENCE [LARGE SCALE GENOMIC DNA]</scope>
    <source>
        <strain evidence="9 10">BP6252</strain>
    </source>
</reference>
<evidence type="ECO:0000256" key="3">
    <source>
        <dbReference type="ARBA" id="ARBA00022723"/>
    </source>
</evidence>
<evidence type="ECO:0000256" key="1">
    <source>
        <dbReference type="ARBA" id="ARBA00006249"/>
    </source>
</evidence>
<keyword evidence="6" id="KW-0106">Calcium</keyword>
<comment type="caution">
    <text evidence="9">The sequence shown here is derived from an EMBL/GenBank/DDBJ whole genome shotgun (WGS) entry which is preliminary data.</text>
</comment>
<organism evidence="9 10">
    <name type="scientific">Coleophoma cylindrospora</name>
    <dbReference type="NCBI Taxonomy" id="1849047"/>
    <lineage>
        <taxon>Eukaryota</taxon>
        <taxon>Fungi</taxon>
        <taxon>Dikarya</taxon>
        <taxon>Ascomycota</taxon>
        <taxon>Pezizomycotina</taxon>
        <taxon>Leotiomycetes</taxon>
        <taxon>Helotiales</taxon>
        <taxon>Dermateaceae</taxon>
        <taxon>Coleophoma</taxon>
    </lineage>
</organism>
<dbReference type="Proteomes" id="UP000256645">
    <property type="component" value="Unassembled WGS sequence"/>
</dbReference>
<keyword evidence="5 8" id="KW-0378">Hydrolase</keyword>
<dbReference type="PROSITE" id="PS51257">
    <property type="entry name" value="PROKAR_LIPOPROTEIN"/>
    <property type="match status" value="1"/>
</dbReference>
<accession>A0A3D8Q3V7</accession>
<evidence type="ECO:0000313" key="10">
    <source>
        <dbReference type="Proteomes" id="UP000256645"/>
    </source>
</evidence>
<dbReference type="PANTHER" id="PTHR33938">
    <property type="entry name" value="FERULOYL ESTERASE B-RELATED"/>
    <property type="match status" value="1"/>
</dbReference>
<dbReference type="EMBL" id="PDLM01000041">
    <property type="protein sequence ID" value="RDW56529.1"/>
    <property type="molecule type" value="Genomic_DNA"/>
</dbReference>
<evidence type="ECO:0000313" key="9">
    <source>
        <dbReference type="EMBL" id="RDW56529.1"/>
    </source>
</evidence>